<name>A0A1G8GYA9_9NOCA</name>
<dbReference type="GO" id="GO:0000155">
    <property type="term" value="F:phosphorelay sensor kinase activity"/>
    <property type="evidence" value="ECO:0007669"/>
    <property type="project" value="InterPro"/>
</dbReference>
<evidence type="ECO:0000259" key="4">
    <source>
        <dbReference type="Pfam" id="PF07730"/>
    </source>
</evidence>
<dbReference type="InterPro" id="IPR050482">
    <property type="entry name" value="Sensor_HK_TwoCompSys"/>
</dbReference>
<dbReference type="RefSeq" id="WP_072737065.1">
    <property type="nucleotide sequence ID" value="NZ_CP048813.1"/>
</dbReference>
<dbReference type="Proteomes" id="UP000183263">
    <property type="component" value="Unassembled WGS sequence"/>
</dbReference>
<dbReference type="Gene3D" id="1.20.5.1930">
    <property type="match status" value="1"/>
</dbReference>
<evidence type="ECO:0000256" key="2">
    <source>
        <dbReference type="ARBA" id="ARBA00022777"/>
    </source>
</evidence>
<dbReference type="CDD" id="cd16917">
    <property type="entry name" value="HATPase_UhpB-NarQ-NarX-like"/>
    <property type="match status" value="1"/>
</dbReference>
<dbReference type="PANTHER" id="PTHR24421">
    <property type="entry name" value="NITRATE/NITRITE SENSOR PROTEIN NARX-RELATED"/>
    <property type="match status" value="1"/>
</dbReference>
<evidence type="ECO:0000313" key="5">
    <source>
        <dbReference type="EMBL" id="SDH99334.1"/>
    </source>
</evidence>
<dbReference type="InterPro" id="IPR036890">
    <property type="entry name" value="HATPase_C_sf"/>
</dbReference>
<feature type="domain" description="Signal transduction histidine kinase subgroup 3 dimerisation and phosphoacceptor" evidence="4">
    <location>
        <begin position="189"/>
        <end position="251"/>
    </location>
</feature>
<dbReference type="SUPFAM" id="SSF55874">
    <property type="entry name" value="ATPase domain of HSP90 chaperone/DNA topoisomerase II/histidine kinase"/>
    <property type="match status" value="1"/>
</dbReference>
<keyword evidence="6" id="KW-1185">Reference proteome</keyword>
<proteinExistence type="predicted"/>
<keyword evidence="3" id="KW-0902">Two-component regulatory system</keyword>
<evidence type="ECO:0000256" key="1">
    <source>
        <dbReference type="ARBA" id="ARBA00022679"/>
    </source>
</evidence>
<dbReference type="AlphaFoldDB" id="A0A1G8GYA9"/>
<dbReference type="Pfam" id="PF07730">
    <property type="entry name" value="HisKA_3"/>
    <property type="match status" value="1"/>
</dbReference>
<accession>A0A1G8GYA9</accession>
<keyword evidence="1" id="KW-0808">Transferase</keyword>
<dbReference type="EMBL" id="FNDN01000004">
    <property type="protein sequence ID" value="SDH99334.1"/>
    <property type="molecule type" value="Genomic_DNA"/>
</dbReference>
<evidence type="ECO:0000256" key="3">
    <source>
        <dbReference type="ARBA" id="ARBA00023012"/>
    </source>
</evidence>
<protein>
    <submittedName>
        <fullName evidence="5">Signal transduction histidine kinase</fullName>
    </submittedName>
</protein>
<reference evidence="5 6" key="1">
    <citation type="submission" date="2016-10" db="EMBL/GenBank/DDBJ databases">
        <authorList>
            <person name="de Groot N.N."/>
        </authorList>
    </citation>
    <scope>NUCLEOTIDE SEQUENCE [LARGE SCALE GENOMIC DNA]</scope>
    <source>
        <strain evidence="5 6">DSM 44892</strain>
    </source>
</reference>
<keyword evidence="2 5" id="KW-0418">Kinase</keyword>
<dbReference type="InterPro" id="IPR011712">
    <property type="entry name" value="Sig_transdc_His_kin_sub3_dim/P"/>
</dbReference>
<evidence type="ECO:0000313" key="6">
    <source>
        <dbReference type="Proteomes" id="UP000183263"/>
    </source>
</evidence>
<gene>
    <name evidence="5" type="ORF">SAMN05444695_104244</name>
</gene>
<organism evidence="5 6">
    <name type="scientific">Rhodococcus triatomae</name>
    <dbReference type="NCBI Taxonomy" id="300028"/>
    <lineage>
        <taxon>Bacteria</taxon>
        <taxon>Bacillati</taxon>
        <taxon>Actinomycetota</taxon>
        <taxon>Actinomycetes</taxon>
        <taxon>Mycobacteriales</taxon>
        <taxon>Nocardiaceae</taxon>
        <taxon>Rhodococcus</taxon>
    </lineage>
</organism>
<sequence>MRRLGADEWSGLLAVLVCAAAGVPVLVAVALGDSVTTVPPWLWVVVFGVFLAAMVICMVELVRPAAVPWVFGIQVVAGPVLVLAAPSAGLTPILLVFTAAVSAYLVSRPVTVVVVVLNSAVIAWSLWSITDAPGEVLMVTALYVMIQSATVLAVVAQEHEVRLRRELAVAHTELRATSALLADSSRADERLRIARELHDLIGHQLTVLALELEVASHRATPPALEHVTRAREVARELLADVRETVGEMRSSAPDLRESLARIVADLPGLDVELTVDDEVSVDEERSAALVRCAQEVVTNTLRHSGATRLRVAVTVDGDRVVLTGHDNGQGATQVTIGNGLRGITERAESLGGHVEFTADDGFRVVASVLAR</sequence>
<dbReference type="Gene3D" id="3.30.565.10">
    <property type="entry name" value="Histidine kinase-like ATPase, C-terminal domain"/>
    <property type="match status" value="1"/>
</dbReference>
<dbReference type="GO" id="GO:0046983">
    <property type="term" value="F:protein dimerization activity"/>
    <property type="evidence" value="ECO:0007669"/>
    <property type="project" value="InterPro"/>
</dbReference>
<dbReference type="GO" id="GO:0016020">
    <property type="term" value="C:membrane"/>
    <property type="evidence" value="ECO:0007669"/>
    <property type="project" value="InterPro"/>
</dbReference>
<dbReference type="PANTHER" id="PTHR24421:SF59">
    <property type="entry name" value="OXYGEN SENSOR HISTIDINE KINASE NREB"/>
    <property type="match status" value="1"/>
</dbReference>